<dbReference type="RefSeq" id="WP_284393768.1">
    <property type="nucleotide sequence ID" value="NZ_BSNG01000003.1"/>
</dbReference>
<evidence type="ECO:0000259" key="3">
    <source>
        <dbReference type="Pfam" id="PF13406"/>
    </source>
</evidence>
<keyword evidence="1" id="KW-0732">Signal</keyword>
<evidence type="ECO:0000256" key="1">
    <source>
        <dbReference type="SAM" id="SignalP"/>
    </source>
</evidence>
<dbReference type="Pfam" id="PF13406">
    <property type="entry name" value="SLT_2"/>
    <property type="match status" value="1"/>
</dbReference>
<dbReference type="PANTHER" id="PTHR30163">
    <property type="entry name" value="MEMBRANE-BOUND LYTIC MUREIN TRANSGLYCOSYLASE B"/>
    <property type="match status" value="1"/>
</dbReference>
<dbReference type="InterPro" id="IPR011970">
    <property type="entry name" value="MltB_2"/>
</dbReference>
<evidence type="ECO:0000313" key="5">
    <source>
        <dbReference type="Proteomes" id="UP001161406"/>
    </source>
</evidence>
<name>A0ABQ5UK38_9HYPH</name>
<dbReference type="SUPFAM" id="SSF53955">
    <property type="entry name" value="Lysozyme-like"/>
    <property type="match status" value="1"/>
</dbReference>
<dbReference type="Gene3D" id="1.10.101.10">
    <property type="entry name" value="PGBD-like superfamily/PGBD"/>
    <property type="match status" value="1"/>
</dbReference>
<evidence type="ECO:0000313" key="4">
    <source>
        <dbReference type="EMBL" id="GLQ11998.1"/>
    </source>
</evidence>
<dbReference type="InterPro" id="IPR043426">
    <property type="entry name" value="MltB-like"/>
</dbReference>
<dbReference type="InterPro" id="IPR036366">
    <property type="entry name" value="PGBDSf"/>
</dbReference>
<dbReference type="Gene3D" id="1.10.8.350">
    <property type="entry name" value="Bacterial muramidase"/>
    <property type="match status" value="1"/>
</dbReference>
<dbReference type="InterPro" id="IPR002477">
    <property type="entry name" value="Peptidoglycan-bd-like"/>
</dbReference>
<dbReference type="Pfam" id="PF01471">
    <property type="entry name" value="PG_binding_1"/>
    <property type="match status" value="1"/>
</dbReference>
<dbReference type="Gene3D" id="1.10.530.10">
    <property type="match status" value="1"/>
</dbReference>
<dbReference type="InterPro" id="IPR023346">
    <property type="entry name" value="Lysozyme-like_dom_sf"/>
</dbReference>
<dbReference type="NCBIfam" id="TIGR02283">
    <property type="entry name" value="MltB_2"/>
    <property type="match status" value="1"/>
</dbReference>
<protein>
    <submittedName>
        <fullName evidence="4">Murein transglycosylase</fullName>
    </submittedName>
</protein>
<keyword evidence="5" id="KW-1185">Reference proteome</keyword>
<dbReference type="EMBL" id="BSNG01000003">
    <property type="protein sequence ID" value="GLQ11998.1"/>
    <property type="molecule type" value="Genomic_DNA"/>
</dbReference>
<gene>
    <name evidence="4" type="ORF">GCM10007913_39300</name>
</gene>
<dbReference type="InterPro" id="IPR036365">
    <property type="entry name" value="PGBD-like_sf"/>
</dbReference>
<dbReference type="PANTHER" id="PTHR30163:SF8">
    <property type="entry name" value="LYTIC MUREIN TRANSGLYCOSYLASE"/>
    <property type="match status" value="1"/>
</dbReference>
<reference evidence="4" key="1">
    <citation type="journal article" date="2014" name="Int. J. Syst. Evol. Microbiol.">
        <title>Complete genome of a new Firmicutes species belonging to the dominant human colonic microbiota ('Ruminococcus bicirculans') reveals two chromosomes and a selective capacity to utilize plant glucans.</title>
        <authorList>
            <consortium name="NISC Comparative Sequencing Program"/>
            <person name="Wegmann U."/>
            <person name="Louis P."/>
            <person name="Goesmann A."/>
            <person name="Henrissat B."/>
            <person name="Duncan S.H."/>
            <person name="Flint H.J."/>
        </authorList>
    </citation>
    <scope>NUCLEOTIDE SEQUENCE</scope>
    <source>
        <strain evidence="4">NBRC 103855</strain>
    </source>
</reference>
<comment type="caution">
    <text evidence="4">The sequence shown here is derived from an EMBL/GenBank/DDBJ whole genome shotgun (WGS) entry which is preliminary data.</text>
</comment>
<feature type="domain" description="Peptidoglycan binding-like" evidence="2">
    <location>
        <begin position="343"/>
        <end position="396"/>
    </location>
</feature>
<evidence type="ECO:0000259" key="2">
    <source>
        <dbReference type="Pfam" id="PF01471"/>
    </source>
</evidence>
<feature type="signal peptide" evidence="1">
    <location>
        <begin position="1"/>
        <end position="18"/>
    </location>
</feature>
<proteinExistence type="predicted"/>
<feature type="domain" description="Transglycosylase SLT" evidence="3">
    <location>
        <begin position="23"/>
        <end position="320"/>
    </location>
</feature>
<accession>A0ABQ5UK38</accession>
<sequence length="401" mass="43229">MVRLIGLFLLLLASSVQAQPVESFDSFIANFRARALAAGVSAATYDAAMIGLTPDPRVPDLVTNQPEFTTPMWEYIEGRVTSGRIERGKAALSRNADLFSSVGQRYGVDPYLLGAIWGMETDYGSVLGNQSLIRPIVRSLATLVHQRRTRLVEDEADLIAALQLVQQGPLDASMLVGSWAGAIGHLQVNPSNVVAHGSDGDGDGRIDLHNSLADALATSAKFLRDLGYQPGVDWGFEVVLPAGFDYLLADREQLRPISFFVERGVVRANGRAFADARIPVFLYVPAGKDGPKFLMTGNYLVLKGYNFSDSYAMSVAHMTDRLKGGGGFAQDWPRGTAFPNLAQRKAIQQALIDLGLYQGAVDGRIGPISQAAYARFQAAQGQVADGFITRASYEALAAATR</sequence>
<dbReference type="InterPro" id="IPR031304">
    <property type="entry name" value="SLT_2"/>
</dbReference>
<organism evidence="4 5">
    <name type="scientific">Devosia yakushimensis</name>
    <dbReference type="NCBI Taxonomy" id="470028"/>
    <lineage>
        <taxon>Bacteria</taxon>
        <taxon>Pseudomonadati</taxon>
        <taxon>Pseudomonadota</taxon>
        <taxon>Alphaproteobacteria</taxon>
        <taxon>Hyphomicrobiales</taxon>
        <taxon>Devosiaceae</taxon>
        <taxon>Devosia</taxon>
    </lineage>
</organism>
<feature type="chain" id="PRO_5047521029" evidence="1">
    <location>
        <begin position="19"/>
        <end position="401"/>
    </location>
</feature>
<dbReference type="SUPFAM" id="SSF47090">
    <property type="entry name" value="PGBD-like"/>
    <property type="match status" value="1"/>
</dbReference>
<reference evidence="4" key="2">
    <citation type="submission" date="2023-01" db="EMBL/GenBank/DDBJ databases">
        <title>Draft genome sequence of Devosia yakushimensis strain NBRC 103855.</title>
        <authorList>
            <person name="Sun Q."/>
            <person name="Mori K."/>
        </authorList>
    </citation>
    <scope>NUCLEOTIDE SEQUENCE</scope>
    <source>
        <strain evidence="4">NBRC 103855</strain>
    </source>
</reference>
<dbReference type="Proteomes" id="UP001161406">
    <property type="component" value="Unassembled WGS sequence"/>
</dbReference>